<dbReference type="AlphaFoldDB" id="A0A2D6YFM5"/>
<protein>
    <submittedName>
        <fullName evidence="2">Uncharacterized protein</fullName>
    </submittedName>
</protein>
<name>A0A2D6YFM5_9DELT</name>
<dbReference type="EMBL" id="NZEX01000006">
    <property type="protein sequence ID" value="MAH61977.1"/>
    <property type="molecule type" value="Genomic_DNA"/>
</dbReference>
<accession>A0A2D6YFM5</accession>
<evidence type="ECO:0000313" key="3">
    <source>
        <dbReference type="Proteomes" id="UP000226525"/>
    </source>
</evidence>
<gene>
    <name evidence="2" type="ORF">CMN54_00725</name>
</gene>
<evidence type="ECO:0000256" key="1">
    <source>
        <dbReference type="SAM" id="MobiDB-lite"/>
    </source>
</evidence>
<organism evidence="2 3">
    <name type="scientific">SAR324 cluster bacterium</name>
    <dbReference type="NCBI Taxonomy" id="2024889"/>
    <lineage>
        <taxon>Bacteria</taxon>
        <taxon>Deltaproteobacteria</taxon>
        <taxon>SAR324 cluster</taxon>
    </lineage>
</organism>
<reference evidence="3" key="1">
    <citation type="submission" date="2017-09" db="EMBL/GenBank/DDBJ databases">
        <title>The Reconstruction of 2,631 Draft Metagenome-Assembled Genomes from the Global Oceans.</title>
        <authorList>
            <person name="Tully B.J."/>
            <person name="Graham E.D."/>
            <person name="Heidelberg J.F."/>
        </authorList>
    </citation>
    <scope>NUCLEOTIDE SEQUENCE [LARGE SCALE GENOMIC DNA]</scope>
</reference>
<dbReference type="Proteomes" id="UP000226525">
    <property type="component" value="Unassembled WGS sequence"/>
</dbReference>
<sequence length="261" mass="30890">MKKVLPEIAQSWLNQFRPRILFPHQINDFSLFWVILRQEKTYQALIAAPSRQHVVETLLENLEQGAPVNWPWTKGPKDYRKNLSIIRLLQGDFVPDCEEILILGRQQSTAGNLPHPKKLVEFQPSKSCFHGNWWWSWPRWLCIPDESEFILEIPVFNYQTDELFLIRCLYRNEIGSLQYLGWKFHASCSGNSQDIQTQWSCEPKLSQKLEVEEWLVSEVGSSEEEWGKSNHAQREEDRRRSWLQRLSQFKTLNAQFSDDLD</sequence>
<evidence type="ECO:0000313" key="2">
    <source>
        <dbReference type="EMBL" id="MAH61977.1"/>
    </source>
</evidence>
<feature type="region of interest" description="Disordered" evidence="1">
    <location>
        <begin position="218"/>
        <end position="237"/>
    </location>
</feature>
<feature type="compositionally biased region" description="Basic and acidic residues" evidence="1">
    <location>
        <begin position="225"/>
        <end position="237"/>
    </location>
</feature>
<proteinExistence type="predicted"/>
<comment type="caution">
    <text evidence="2">The sequence shown here is derived from an EMBL/GenBank/DDBJ whole genome shotgun (WGS) entry which is preliminary data.</text>
</comment>